<evidence type="ECO:0000313" key="3">
    <source>
        <dbReference type="Proteomes" id="UP000198853"/>
    </source>
</evidence>
<feature type="transmembrane region" description="Helical" evidence="1">
    <location>
        <begin position="156"/>
        <end position="178"/>
    </location>
</feature>
<keyword evidence="1" id="KW-1133">Transmembrane helix</keyword>
<organism evidence="2 3">
    <name type="scientific">Natribacillus halophilus</name>
    <dbReference type="NCBI Taxonomy" id="549003"/>
    <lineage>
        <taxon>Bacteria</taxon>
        <taxon>Bacillati</taxon>
        <taxon>Bacillota</taxon>
        <taxon>Bacilli</taxon>
        <taxon>Bacillales</taxon>
        <taxon>Bacillaceae</taxon>
        <taxon>Natribacillus</taxon>
    </lineage>
</organism>
<reference evidence="2 3" key="1">
    <citation type="submission" date="2016-10" db="EMBL/GenBank/DDBJ databases">
        <authorList>
            <person name="de Groot N.N."/>
        </authorList>
    </citation>
    <scope>NUCLEOTIDE SEQUENCE [LARGE SCALE GENOMIC DNA]</scope>
    <source>
        <strain evidence="2 3">DSM 21771</strain>
    </source>
</reference>
<dbReference type="EMBL" id="FNEN01000036">
    <property type="protein sequence ID" value="SDJ32760.1"/>
    <property type="molecule type" value="Genomic_DNA"/>
</dbReference>
<keyword evidence="1" id="KW-0812">Transmembrane</keyword>
<sequence length="179" mass="20528">MFFFYLIFNSLFFVILTLVHEMGHYLMGRYIGIPKQNMKIEMGKFPQYVALRKDGEFISPVEFEKYIAAYFEHDPKGRYSFRFINAGFVAEFIVILTLFPIFNFLLEIPSLSISLIMTALAVYVGYLVLSIGMKIKTRTPWGDFGGMWEISKPRSACIITLSIAAKIVLLLVSISLVYS</sequence>
<evidence type="ECO:0008006" key="4">
    <source>
        <dbReference type="Google" id="ProtNLM"/>
    </source>
</evidence>
<feature type="transmembrane region" description="Helical" evidence="1">
    <location>
        <begin position="83"/>
        <end position="102"/>
    </location>
</feature>
<keyword evidence="3" id="KW-1185">Reference proteome</keyword>
<accession>A0A1G8SW27</accession>
<gene>
    <name evidence="2" type="ORF">SAMN04488123_13611</name>
</gene>
<protein>
    <recommendedName>
        <fullName evidence="4">Peptidase family M50</fullName>
    </recommendedName>
</protein>
<evidence type="ECO:0000313" key="2">
    <source>
        <dbReference type="EMBL" id="SDJ32760.1"/>
    </source>
</evidence>
<dbReference type="Proteomes" id="UP000198853">
    <property type="component" value="Unassembled WGS sequence"/>
</dbReference>
<keyword evidence="1" id="KW-0472">Membrane</keyword>
<evidence type="ECO:0000256" key="1">
    <source>
        <dbReference type="SAM" id="Phobius"/>
    </source>
</evidence>
<name>A0A1G8SW27_9BACI</name>
<feature type="transmembrane region" description="Helical" evidence="1">
    <location>
        <begin position="6"/>
        <end position="27"/>
    </location>
</feature>
<feature type="transmembrane region" description="Helical" evidence="1">
    <location>
        <begin position="108"/>
        <end position="129"/>
    </location>
</feature>
<dbReference type="AlphaFoldDB" id="A0A1G8SW27"/>
<proteinExistence type="predicted"/>